<accession>A0A6L9LCI2</accession>
<protein>
    <submittedName>
        <fullName evidence="5">AraC family transcriptional regulator</fullName>
    </submittedName>
</protein>
<dbReference type="InterPro" id="IPR018060">
    <property type="entry name" value="HTH_AraC"/>
</dbReference>
<keyword evidence="1" id="KW-0805">Transcription regulation</keyword>
<dbReference type="GO" id="GO:0003700">
    <property type="term" value="F:DNA-binding transcription factor activity"/>
    <property type="evidence" value="ECO:0007669"/>
    <property type="project" value="InterPro"/>
</dbReference>
<evidence type="ECO:0000313" key="6">
    <source>
        <dbReference type="Proteomes" id="UP000474175"/>
    </source>
</evidence>
<dbReference type="SMART" id="SM00342">
    <property type="entry name" value="HTH_ARAC"/>
    <property type="match status" value="1"/>
</dbReference>
<organism evidence="5 6">
    <name type="scientific">Spirosoma terrae</name>
    <dbReference type="NCBI Taxonomy" id="1968276"/>
    <lineage>
        <taxon>Bacteria</taxon>
        <taxon>Pseudomonadati</taxon>
        <taxon>Bacteroidota</taxon>
        <taxon>Cytophagia</taxon>
        <taxon>Cytophagales</taxon>
        <taxon>Cytophagaceae</taxon>
        <taxon>Spirosoma</taxon>
    </lineage>
</organism>
<name>A0A6L9LCI2_9BACT</name>
<sequence length="306" mass="35036">MSYLISKLNKAVRTFVSLGKPADCLIVVFFPHIQPHSALRPYVRHYLLLHVQLSNTPSAQRIKPIPPDADQSLFFYPRSVAQTIVNRNGETRPNPSSIFVGQQTSRINILHGEDHLIIQVCFRPGFLYQLLGGMPATEFQGKEIDAECLMDAGITELNNRLREETDYRRMIDLIESYLLKRIDSLARSLQLEPIDRAILAIKETNQLLSLDWIADQACLSSRQLERKFQERLGMGPKFYARIARFDRAFKLKASNPQLDWLDVAYACGYFDYSHLMRDFRQFAEVSPTMLIAQDNASPGTGNRYHG</sequence>
<feature type="domain" description="HTH araC/xylS-type" evidence="4">
    <location>
        <begin position="195"/>
        <end position="293"/>
    </location>
</feature>
<keyword evidence="2" id="KW-0238">DNA-binding</keyword>
<dbReference type="Pfam" id="PF12833">
    <property type="entry name" value="HTH_18"/>
    <property type="match status" value="1"/>
</dbReference>
<dbReference type="AlphaFoldDB" id="A0A6L9LCI2"/>
<dbReference type="Pfam" id="PF20240">
    <property type="entry name" value="DUF6597"/>
    <property type="match status" value="1"/>
</dbReference>
<proteinExistence type="predicted"/>
<keyword evidence="3" id="KW-0804">Transcription</keyword>
<evidence type="ECO:0000256" key="1">
    <source>
        <dbReference type="ARBA" id="ARBA00023015"/>
    </source>
</evidence>
<dbReference type="InterPro" id="IPR009057">
    <property type="entry name" value="Homeodomain-like_sf"/>
</dbReference>
<dbReference type="Gene3D" id="1.10.10.60">
    <property type="entry name" value="Homeodomain-like"/>
    <property type="match status" value="1"/>
</dbReference>
<comment type="caution">
    <text evidence="5">The sequence shown here is derived from an EMBL/GenBank/DDBJ whole genome shotgun (WGS) entry which is preliminary data.</text>
</comment>
<evidence type="ECO:0000256" key="2">
    <source>
        <dbReference type="ARBA" id="ARBA00023125"/>
    </source>
</evidence>
<reference evidence="5 6" key="1">
    <citation type="submission" date="2020-02" db="EMBL/GenBank/DDBJ databases">
        <title>Draft genome sequence of two Spirosoma agri KCTC 52727 and Spirosoma terrae KCTC 52035.</title>
        <authorList>
            <person name="Rojas J."/>
            <person name="Ambika Manirajan B."/>
            <person name="Suarez C."/>
            <person name="Ratering S."/>
            <person name="Schnell S."/>
        </authorList>
    </citation>
    <scope>NUCLEOTIDE SEQUENCE [LARGE SCALE GENOMIC DNA]</scope>
    <source>
        <strain evidence="5 6">KCTC 52035</strain>
    </source>
</reference>
<evidence type="ECO:0000259" key="4">
    <source>
        <dbReference type="PROSITE" id="PS01124"/>
    </source>
</evidence>
<dbReference type="PANTHER" id="PTHR46796">
    <property type="entry name" value="HTH-TYPE TRANSCRIPTIONAL ACTIVATOR RHAS-RELATED"/>
    <property type="match status" value="1"/>
</dbReference>
<dbReference type="GO" id="GO:0043565">
    <property type="term" value="F:sequence-specific DNA binding"/>
    <property type="evidence" value="ECO:0007669"/>
    <property type="project" value="InterPro"/>
</dbReference>
<keyword evidence="6" id="KW-1185">Reference proteome</keyword>
<dbReference type="Proteomes" id="UP000474175">
    <property type="component" value="Unassembled WGS sequence"/>
</dbReference>
<gene>
    <name evidence="5" type="ORF">GK108_16750</name>
</gene>
<evidence type="ECO:0000256" key="3">
    <source>
        <dbReference type="ARBA" id="ARBA00023163"/>
    </source>
</evidence>
<evidence type="ECO:0000313" key="5">
    <source>
        <dbReference type="EMBL" id="NDU96533.1"/>
    </source>
</evidence>
<dbReference type="PANTHER" id="PTHR46796:SF13">
    <property type="entry name" value="HTH-TYPE TRANSCRIPTIONAL ACTIVATOR RHAS"/>
    <property type="match status" value="1"/>
</dbReference>
<dbReference type="PROSITE" id="PS01124">
    <property type="entry name" value="HTH_ARAC_FAMILY_2"/>
    <property type="match status" value="1"/>
</dbReference>
<dbReference type="InterPro" id="IPR046532">
    <property type="entry name" value="DUF6597"/>
</dbReference>
<dbReference type="EMBL" id="JAAFZH010000007">
    <property type="protein sequence ID" value="NDU96533.1"/>
    <property type="molecule type" value="Genomic_DNA"/>
</dbReference>
<dbReference type="InterPro" id="IPR050204">
    <property type="entry name" value="AraC_XylS_family_regulators"/>
</dbReference>
<dbReference type="SUPFAM" id="SSF46689">
    <property type="entry name" value="Homeodomain-like"/>
    <property type="match status" value="1"/>
</dbReference>